<reference evidence="1" key="1">
    <citation type="journal article" date="2019" name="bioRxiv">
        <title>The Genome of the Zebra Mussel, Dreissena polymorpha: A Resource for Invasive Species Research.</title>
        <authorList>
            <person name="McCartney M.A."/>
            <person name="Auch B."/>
            <person name="Kono T."/>
            <person name="Mallez S."/>
            <person name="Zhang Y."/>
            <person name="Obille A."/>
            <person name="Becker A."/>
            <person name="Abrahante J.E."/>
            <person name="Garbe J."/>
            <person name="Badalamenti J.P."/>
            <person name="Herman A."/>
            <person name="Mangelson H."/>
            <person name="Liachko I."/>
            <person name="Sullivan S."/>
            <person name="Sone E.D."/>
            <person name="Koren S."/>
            <person name="Silverstein K.A.T."/>
            <person name="Beckman K.B."/>
            <person name="Gohl D.M."/>
        </authorList>
    </citation>
    <scope>NUCLEOTIDE SEQUENCE</scope>
    <source>
        <strain evidence="1">Duluth1</strain>
        <tissue evidence="1">Whole animal</tissue>
    </source>
</reference>
<evidence type="ECO:0000313" key="2">
    <source>
        <dbReference type="Proteomes" id="UP000828390"/>
    </source>
</evidence>
<dbReference type="Proteomes" id="UP000828390">
    <property type="component" value="Unassembled WGS sequence"/>
</dbReference>
<protein>
    <submittedName>
        <fullName evidence="1">Uncharacterized protein</fullName>
    </submittedName>
</protein>
<evidence type="ECO:0000313" key="1">
    <source>
        <dbReference type="EMBL" id="KAH3861999.1"/>
    </source>
</evidence>
<comment type="caution">
    <text evidence="1">The sequence shown here is derived from an EMBL/GenBank/DDBJ whole genome shotgun (WGS) entry which is preliminary data.</text>
</comment>
<name>A0A9D4LQH5_DREPO</name>
<sequence>MLNPILYAFLSGVFRKSFIEAFKFTRFLQSSKCRDGDKGVFPRSNTKKENGGDEKFEFTSMVNQTENTCMLVHNAFQMTSFPANKSEDSENEIMLGTLAVVLVDKEIQTKQSGQDV</sequence>
<keyword evidence="2" id="KW-1185">Reference proteome</keyword>
<accession>A0A9D4LQH5</accession>
<reference evidence="1" key="2">
    <citation type="submission" date="2020-11" db="EMBL/GenBank/DDBJ databases">
        <authorList>
            <person name="McCartney M.A."/>
            <person name="Auch B."/>
            <person name="Kono T."/>
            <person name="Mallez S."/>
            <person name="Becker A."/>
            <person name="Gohl D.M."/>
            <person name="Silverstein K.A.T."/>
            <person name="Koren S."/>
            <person name="Bechman K.B."/>
            <person name="Herman A."/>
            <person name="Abrahante J.E."/>
            <person name="Garbe J."/>
        </authorList>
    </citation>
    <scope>NUCLEOTIDE SEQUENCE</scope>
    <source>
        <strain evidence="1">Duluth1</strain>
        <tissue evidence="1">Whole animal</tissue>
    </source>
</reference>
<dbReference type="AlphaFoldDB" id="A0A9D4LQH5"/>
<gene>
    <name evidence="1" type="ORF">DPMN_024953</name>
</gene>
<organism evidence="1 2">
    <name type="scientific">Dreissena polymorpha</name>
    <name type="common">Zebra mussel</name>
    <name type="synonym">Mytilus polymorpha</name>
    <dbReference type="NCBI Taxonomy" id="45954"/>
    <lineage>
        <taxon>Eukaryota</taxon>
        <taxon>Metazoa</taxon>
        <taxon>Spiralia</taxon>
        <taxon>Lophotrochozoa</taxon>
        <taxon>Mollusca</taxon>
        <taxon>Bivalvia</taxon>
        <taxon>Autobranchia</taxon>
        <taxon>Heteroconchia</taxon>
        <taxon>Euheterodonta</taxon>
        <taxon>Imparidentia</taxon>
        <taxon>Neoheterodontei</taxon>
        <taxon>Myida</taxon>
        <taxon>Dreissenoidea</taxon>
        <taxon>Dreissenidae</taxon>
        <taxon>Dreissena</taxon>
    </lineage>
</organism>
<proteinExistence type="predicted"/>
<dbReference type="EMBL" id="JAIWYP010000002">
    <property type="protein sequence ID" value="KAH3861999.1"/>
    <property type="molecule type" value="Genomic_DNA"/>
</dbReference>